<gene>
    <name evidence="4" type="ORF">QQX02_12435</name>
</gene>
<proteinExistence type="predicted"/>
<dbReference type="InterPro" id="IPR009061">
    <property type="entry name" value="DNA-bd_dom_put_sf"/>
</dbReference>
<dbReference type="CDD" id="cd00592">
    <property type="entry name" value="HTH_MerR-like"/>
    <property type="match status" value="1"/>
</dbReference>
<dbReference type="InterPro" id="IPR047057">
    <property type="entry name" value="MerR_fam"/>
</dbReference>
<keyword evidence="5" id="KW-1185">Reference proteome</keyword>
<comment type="caution">
    <text evidence="4">The sequence shown here is derived from an EMBL/GenBank/DDBJ whole genome shotgun (WGS) entry which is preliminary data.</text>
</comment>
<evidence type="ECO:0000313" key="4">
    <source>
        <dbReference type="EMBL" id="MDN4481729.1"/>
    </source>
</evidence>
<dbReference type="Gene3D" id="1.10.1660.10">
    <property type="match status" value="1"/>
</dbReference>
<dbReference type="RefSeq" id="WP_301143463.1">
    <property type="nucleotide sequence ID" value="NZ_JAUHQA010000001.1"/>
</dbReference>
<protein>
    <submittedName>
        <fullName evidence="4">MerR family transcriptional regulator</fullName>
    </submittedName>
</protein>
<dbReference type="EMBL" id="JAUHQA010000001">
    <property type="protein sequence ID" value="MDN4481729.1"/>
    <property type="molecule type" value="Genomic_DNA"/>
</dbReference>
<organism evidence="4 5">
    <name type="scientific">Demequina muriae</name>
    <dbReference type="NCBI Taxonomy" id="3051664"/>
    <lineage>
        <taxon>Bacteria</taxon>
        <taxon>Bacillati</taxon>
        <taxon>Actinomycetota</taxon>
        <taxon>Actinomycetes</taxon>
        <taxon>Micrococcales</taxon>
        <taxon>Demequinaceae</taxon>
        <taxon>Demequina</taxon>
    </lineage>
</organism>
<keyword evidence="1" id="KW-0238">DNA-binding</keyword>
<dbReference type="PROSITE" id="PS50937">
    <property type="entry name" value="HTH_MERR_2"/>
    <property type="match status" value="1"/>
</dbReference>
<accession>A0ABT8GKG1</accession>
<feature type="domain" description="HTH merR-type" evidence="3">
    <location>
        <begin position="62"/>
        <end position="119"/>
    </location>
</feature>
<evidence type="ECO:0000259" key="3">
    <source>
        <dbReference type="PROSITE" id="PS50937"/>
    </source>
</evidence>
<reference evidence="4" key="1">
    <citation type="submission" date="2023-06" db="EMBL/GenBank/DDBJ databases">
        <title>Egi l300058.</title>
        <authorList>
            <person name="Gao L."/>
            <person name="Fang B.-Z."/>
            <person name="Li W.-J."/>
        </authorList>
    </citation>
    <scope>NUCLEOTIDE SEQUENCE</scope>
    <source>
        <strain evidence="4">EGI L300058</strain>
    </source>
</reference>
<dbReference type="Proteomes" id="UP001172708">
    <property type="component" value="Unassembled WGS sequence"/>
</dbReference>
<dbReference type="SMART" id="SM00422">
    <property type="entry name" value="HTH_MERR"/>
    <property type="match status" value="1"/>
</dbReference>
<evidence type="ECO:0000256" key="1">
    <source>
        <dbReference type="ARBA" id="ARBA00023125"/>
    </source>
</evidence>
<dbReference type="SUPFAM" id="SSF46955">
    <property type="entry name" value="Putative DNA-binding domain"/>
    <property type="match status" value="1"/>
</dbReference>
<dbReference type="PANTHER" id="PTHR30204:SF89">
    <property type="entry name" value="HTH MERR-TYPE DOMAIN-CONTAINING PROTEIN"/>
    <property type="match status" value="1"/>
</dbReference>
<dbReference type="PANTHER" id="PTHR30204">
    <property type="entry name" value="REDOX-CYCLING DRUG-SENSING TRANSCRIPTIONAL ACTIVATOR SOXR"/>
    <property type="match status" value="1"/>
</dbReference>
<feature type="region of interest" description="Disordered" evidence="2">
    <location>
        <begin position="1"/>
        <end position="30"/>
    </location>
</feature>
<dbReference type="InterPro" id="IPR000551">
    <property type="entry name" value="MerR-type_HTH_dom"/>
</dbReference>
<evidence type="ECO:0000313" key="5">
    <source>
        <dbReference type="Proteomes" id="UP001172708"/>
    </source>
</evidence>
<sequence>MSALRAVDAASSGAAHPAADTTSADDSAPALLGGHWPHALSREPMLRVSDVLQQLGNEFPALTPSKLRFLDSNGLVSPHRTASGYRQYSPADIERLRFVLREQRDHFRPLSVIADSLEALDSGRMHLAVTPHAVEDTAQYVTPAELAHAAGVPESVVAVLEAEDVVQQRVPGRFERACVPLVVAGGAYLAAGGDARSLKALVRAAGREAELVVSASAPSRSRGDDSSADALVSARADAAVAVFSACVHERIDR</sequence>
<evidence type="ECO:0000256" key="2">
    <source>
        <dbReference type="SAM" id="MobiDB-lite"/>
    </source>
</evidence>
<name>A0ABT8GKG1_9MICO</name>
<dbReference type="Pfam" id="PF13411">
    <property type="entry name" value="MerR_1"/>
    <property type="match status" value="1"/>
</dbReference>